<protein>
    <submittedName>
        <fullName evidence="2">Reactive intermediate/imine deaminase</fullName>
    </submittedName>
</protein>
<dbReference type="PANTHER" id="PTHR11803:SF39">
    <property type="entry name" value="2-IMINOBUTANOATE_2-IMINOPROPANOATE DEAMINASE"/>
    <property type="match status" value="1"/>
</dbReference>
<dbReference type="CDD" id="cd00448">
    <property type="entry name" value="YjgF_YER057c_UK114_family"/>
    <property type="match status" value="1"/>
</dbReference>
<name>A0A560EWY0_9PROT</name>
<dbReference type="PANTHER" id="PTHR11803">
    <property type="entry name" value="2-IMINOBUTANOATE/2-IMINOPROPANOATE DEAMINASE RIDA"/>
    <property type="match status" value="1"/>
</dbReference>
<sequence length="167" mass="17129">MRIINLALLGCLLAGPALALTAAPPGGPDEGGGATDGTIAAPSAGVQFYRPETTKVPYSQVVRVGDILYVSGQLGVTQDGKVVGDMAVQAKAAMDNISAALGRVGSGMGAVFKCSVMLTDMTQWAAFNQVYVSYFKPDRLPARSAMGVSALPLGAGVEVECWAYASK</sequence>
<dbReference type="EMBL" id="VITN01000019">
    <property type="protein sequence ID" value="TWB13854.1"/>
    <property type="molecule type" value="Genomic_DNA"/>
</dbReference>
<feature type="signal peptide" evidence="1">
    <location>
        <begin position="1"/>
        <end position="19"/>
    </location>
</feature>
<proteinExistence type="predicted"/>
<organism evidence="2 3">
    <name type="scientific">Nitrospirillum amazonense</name>
    <dbReference type="NCBI Taxonomy" id="28077"/>
    <lineage>
        <taxon>Bacteria</taxon>
        <taxon>Pseudomonadati</taxon>
        <taxon>Pseudomonadota</taxon>
        <taxon>Alphaproteobacteria</taxon>
        <taxon>Rhodospirillales</taxon>
        <taxon>Azospirillaceae</taxon>
        <taxon>Nitrospirillum</taxon>
    </lineage>
</organism>
<accession>A0A560EWY0</accession>
<dbReference type="GO" id="GO:0005829">
    <property type="term" value="C:cytosol"/>
    <property type="evidence" value="ECO:0007669"/>
    <property type="project" value="TreeGrafter"/>
</dbReference>
<dbReference type="AlphaFoldDB" id="A0A560EWY0"/>
<dbReference type="Pfam" id="PF01042">
    <property type="entry name" value="Ribonuc_L-PSP"/>
    <property type="match status" value="1"/>
</dbReference>
<evidence type="ECO:0000256" key="1">
    <source>
        <dbReference type="SAM" id="SignalP"/>
    </source>
</evidence>
<feature type="chain" id="PRO_5021930013" evidence="1">
    <location>
        <begin position="20"/>
        <end position="167"/>
    </location>
</feature>
<keyword evidence="1" id="KW-0732">Signal</keyword>
<dbReference type="Proteomes" id="UP000319859">
    <property type="component" value="Unassembled WGS sequence"/>
</dbReference>
<dbReference type="Gene3D" id="3.30.1330.40">
    <property type="entry name" value="RutC-like"/>
    <property type="match status" value="1"/>
</dbReference>
<dbReference type="InterPro" id="IPR035959">
    <property type="entry name" value="RutC-like_sf"/>
</dbReference>
<evidence type="ECO:0000313" key="2">
    <source>
        <dbReference type="EMBL" id="TWB13854.1"/>
    </source>
</evidence>
<comment type="caution">
    <text evidence="2">The sequence shown here is derived from an EMBL/GenBank/DDBJ whole genome shotgun (WGS) entry which is preliminary data.</text>
</comment>
<dbReference type="InterPro" id="IPR006175">
    <property type="entry name" value="YjgF/YER057c/UK114"/>
</dbReference>
<dbReference type="SUPFAM" id="SSF55298">
    <property type="entry name" value="YjgF-like"/>
    <property type="match status" value="1"/>
</dbReference>
<dbReference type="OrthoDB" id="583118at2"/>
<evidence type="ECO:0000313" key="3">
    <source>
        <dbReference type="Proteomes" id="UP000319859"/>
    </source>
</evidence>
<gene>
    <name evidence="2" type="ORF">FBZ89_11969</name>
</gene>
<reference evidence="2 3" key="1">
    <citation type="submission" date="2019-06" db="EMBL/GenBank/DDBJ databases">
        <title>Genomic Encyclopedia of Type Strains, Phase IV (KMG-V): Genome sequencing to study the core and pangenomes of soil and plant-associated prokaryotes.</title>
        <authorList>
            <person name="Whitman W."/>
        </authorList>
    </citation>
    <scope>NUCLEOTIDE SEQUENCE [LARGE SCALE GENOMIC DNA]</scope>
    <source>
        <strain evidence="2 3">BR 11880</strain>
    </source>
</reference>
<dbReference type="GO" id="GO:0019239">
    <property type="term" value="F:deaminase activity"/>
    <property type="evidence" value="ECO:0007669"/>
    <property type="project" value="TreeGrafter"/>
</dbReference>
<dbReference type="RefSeq" id="WP_145752717.1">
    <property type="nucleotide sequence ID" value="NZ_VITN01000019.1"/>
</dbReference>